<dbReference type="PANTHER" id="PTHR46990">
    <property type="entry name" value="GLUTAREDOXIN DOMAIN-CONTAINING CYSTEINE-RICH PROTEIN 1"/>
    <property type="match status" value="1"/>
</dbReference>
<feature type="region of interest" description="Disordered" evidence="1">
    <location>
        <begin position="284"/>
        <end position="303"/>
    </location>
</feature>
<feature type="region of interest" description="Disordered" evidence="1">
    <location>
        <begin position="489"/>
        <end position="540"/>
    </location>
</feature>
<dbReference type="CDD" id="cd03031">
    <property type="entry name" value="GRX_GRX_like"/>
    <property type="match status" value="1"/>
</dbReference>
<accession>A0AAU9FYL2</accession>
<feature type="domain" description="Glutaredoxin" evidence="2">
    <location>
        <begin position="574"/>
        <end position="641"/>
    </location>
</feature>
<gene>
    <name evidence="3" type="ORF">DMAD_00609</name>
</gene>
<evidence type="ECO:0000259" key="2">
    <source>
        <dbReference type="Pfam" id="PF00462"/>
    </source>
</evidence>
<reference evidence="3 4" key="1">
    <citation type="submission" date="2024-02" db="EMBL/GenBank/DDBJ databases">
        <title>A chromosome-level genome assembly of Drosophila madeirensis, a fruit fly species endemic to Madeira island.</title>
        <authorList>
            <person name="Tomihara K."/>
            <person name="Llopart A."/>
            <person name="Yamamoto D."/>
        </authorList>
    </citation>
    <scope>NUCLEOTIDE SEQUENCE [LARGE SCALE GENOMIC DNA]</scope>
    <source>
        <strain evidence="3 4">RF1</strain>
    </source>
</reference>
<organism evidence="3 4">
    <name type="scientific">Drosophila madeirensis</name>
    <name type="common">Fruit fly</name>
    <dbReference type="NCBI Taxonomy" id="30013"/>
    <lineage>
        <taxon>Eukaryota</taxon>
        <taxon>Metazoa</taxon>
        <taxon>Ecdysozoa</taxon>
        <taxon>Arthropoda</taxon>
        <taxon>Hexapoda</taxon>
        <taxon>Insecta</taxon>
        <taxon>Pterygota</taxon>
        <taxon>Neoptera</taxon>
        <taxon>Endopterygota</taxon>
        <taxon>Diptera</taxon>
        <taxon>Brachycera</taxon>
        <taxon>Muscomorpha</taxon>
        <taxon>Ephydroidea</taxon>
        <taxon>Drosophilidae</taxon>
        <taxon>Drosophila</taxon>
        <taxon>Sophophora</taxon>
    </lineage>
</organism>
<proteinExistence type="predicted"/>
<feature type="compositionally biased region" description="Low complexity" evidence="1">
    <location>
        <begin position="525"/>
        <end position="540"/>
    </location>
</feature>
<feature type="compositionally biased region" description="Low complexity" evidence="1">
    <location>
        <begin position="46"/>
        <end position="57"/>
    </location>
</feature>
<feature type="compositionally biased region" description="Low complexity" evidence="1">
    <location>
        <begin position="490"/>
        <end position="499"/>
    </location>
</feature>
<feature type="region of interest" description="Disordered" evidence="1">
    <location>
        <begin position="83"/>
        <end position="102"/>
    </location>
</feature>
<dbReference type="InterPro" id="IPR036249">
    <property type="entry name" value="Thioredoxin-like_sf"/>
</dbReference>
<evidence type="ECO:0000313" key="4">
    <source>
        <dbReference type="Proteomes" id="UP001500889"/>
    </source>
</evidence>
<dbReference type="Pfam" id="PF23733">
    <property type="entry name" value="GRXCR1-2_C"/>
    <property type="match status" value="1"/>
</dbReference>
<protein>
    <submittedName>
        <fullName evidence="3">Glutaredoxin domain-containing cysteine-rich protein6</fullName>
    </submittedName>
</protein>
<dbReference type="SUPFAM" id="SSF52833">
    <property type="entry name" value="Thioredoxin-like"/>
    <property type="match status" value="1"/>
</dbReference>
<feature type="compositionally biased region" description="Low complexity" evidence="1">
    <location>
        <begin position="84"/>
        <end position="97"/>
    </location>
</feature>
<name>A0AAU9FYL2_DROMD</name>
<dbReference type="Gene3D" id="3.40.30.10">
    <property type="entry name" value="Glutaredoxin"/>
    <property type="match status" value="1"/>
</dbReference>
<dbReference type="PANTHER" id="PTHR46990:SF1">
    <property type="entry name" value="GLUTAREDOXIN DOMAIN-CONTAINING CYSTEINE-RICH PROTEIN 1"/>
    <property type="match status" value="1"/>
</dbReference>
<dbReference type="InterPro" id="IPR002109">
    <property type="entry name" value="Glutaredoxin"/>
</dbReference>
<dbReference type="AlphaFoldDB" id="A0AAU9FYL2"/>
<evidence type="ECO:0000313" key="3">
    <source>
        <dbReference type="EMBL" id="BFG00676.1"/>
    </source>
</evidence>
<keyword evidence="4" id="KW-1185">Reference proteome</keyword>
<dbReference type="PROSITE" id="PS51354">
    <property type="entry name" value="GLUTAREDOXIN_2"/>
    <property type="match status" value="1"/>
</dbReference>
<dbReference type="EMBL" id="AP029266">
    <property type="protein sequence ID" value="BFG00676.1"/>
    <property type="molecule type" value="Genomic_DNA"/>
</dbReference>
<evidence type="ECO:0000256" key="1">
    <source>
        <dbReference type="SAM" id="MobiDB-lite"/>
    </source>
</evidence>
<feature type="region of interest" description="Disordered" evidence="1">
    <location>
        <begin position="39"/>
        <end position="62"/>
    </location>
</feature>
<dbReference type="Proteomes" id="UP001500889">
    <property type="component" value="Chromosome A"/>
</dbReference>
<sequence>MASATITTTTVTATGSSTMLELDQQRQRPLRGISIVIESAQPPTPATAAATTTSATTMSNDSSKIAEMSLKSQAGMLLAFGDSNRTNNNNNNTNNTNADHVTKDNLETSCNTEAATVRATETTTVTKVYPQLLVRIGQSEDYGEISTATGTGTAPALATTIISCNGSVLPSEIIDPAAAASPLPVGEIKESALPNDIVVVASQPSATVAATATATTSTAATATATATALAPSLDAALSAVTETVGQSSPQHTVKIQIANGQSQRRLGKQISVVKLNDSEMILQQHQPQEEEEHQQQQQQQTQISANLTQKSLQSLPSYQLCYLVSSGQYSPSDTLDSGTGSDLESVKSPGSEIINVPKLELHLKTTRVRVNESPQSVSAVSAVSVGTHQRAYSLTDSEECDESSSSSLSCDSLHSGEALPSGLLPTSLLRDIRGREREREASPSADSLAIPTATKIDGRPLQYESDQFYTFHVNELDNFRSFGREASADTTSTFSSSSSQEYESNGFPEDGEDAGFAGYRDVRGSSQSSSSSTIRSAKGTVRGVKNRVRNGVATFLQLQQPSVKNFMEKDVGKVILYTTSMGIIRDTYAKCANVKQILRTLLIKFEERDVFMSVEYQQEMKERMHNRTIRVPQLFVEGQHVGDADTVERLNECGELRQLLRPYKSIATAYTCQTCGGYRLLPCPSCSGSKKSVHRNHFTAEFVALKCMNCDEVGLVKCPNC</sequence>
<dbReference type="InterPro" id="IPR042797">
    <property type="entry name" value="GRXCR1"/>
</dbReference>
<dbReference type="GO" id="GO:0007605">
    <property type="term" value="P:sensory perception of sound"/>
    <property type="evidence" value="ECO:0007669"/>
    <property type="project" value="InterPro"/>
</dbReference>
<dbReference type="Pfam" id="PF00462">
    <property type="entry name" value="Glutaredoxin"/>
    <property type="match status" value="1"/>
</dbReference>